<dbReference type="EMBL" id="CM042042">
    <property type="protein sequence ID" value="KAI3704153.1"/>
    <property type="molecule type" value="Genomic_DNA"/>
</dbReference>
<dbReference type="Proteomes" id="UP001056120">
    <property type="component" value="Linkage Group LG25"/>
</dbReference>
<evidence type="ECO:0000313" key="2">
    <source>
        <dbReference type="Proteomes" id="UP001056120"/>
    </source>
</evidence>
<proteinExistence type="predicted"/>
<reference evidence="1 2" key="2">
    <citation type="journal article" date="2022" name="Mol. Ecol. Resour.">
        <title>The genomes of chicory, endive, great burdock and yacon provide insights into Asteraceae paleo-polyploidization history and plant inulin production.</title>
        <authorList>
            <person name="Fan W."/>
            <person name="Wang S."/>
            <person name="Wang H."/>
            <person name="Wang A."/>
            <person name="Jiang F."/>
            <person name="Liu H."/>
            <person name="Zhao H."/>
            <person name="Xu D."/>
            <person name="Zhang Y."/>
        </authorList>
    </citation>
    <scope>NUCLEOTIDE SEQUENCE [LARGE SCALE GENOMIC DNA]</scope>
    <source>
        <strain evidence="2">cv. Yunnan</strain>
        <tissue evidence="1">Leaves</tissue>
    </source>
</reference>
<organism evidence="1 2">
    <name type="scientific">Smallanthus sonchifolius</name>
    <dbReference type="NCBI Taxonomy" id="185202"/>
    <lineage>
        <taxon>Eukaryota</taxon>
        <taxon>Viridiplantae</taxon>
        <taxon>Streptophyta</taxon>
        <taxon>Embryophyta</taxon>
        <taxon>Tracheophyta</taxon>
        <taxon>Spermatophyta</taxon>
        <taxon>Magnoliopsida</taxon>
        <taxon>eudicotyledons</taxon>
        <taxon>Gunneridae</taxon>
        <taxon>Pentapetalae</taxon>
        <taxon>asterids</taxon>
        <taxon>campanulids</taxon>
        <taxon>Asterales</taxon>
        <taxon>Asteraceae</taxon>
        <taxon>Asteroideae</taxon>
        <taxon>Heliantheae alliance</taxon>
        <taxon>Millerieae</taxon>
        <taxon>Smallanthus</taxon>
    </lineage>
</organism>
<name>A0ACB9A2W0_9ASTR</name>
<gene>
    <name evidence="1" type="ORF">L1987_74368</name>
</gene>
<reference evidence="2" key="1">
    <citation type="journal article" date="2022" name="Mol. Ecol. Resour.">
        <title>The genomes of chicory, endive, great burdock and yacon provide insights into Asteraceae palaeo-polyploidization history and plant inulin production.</title>
        <authorList>
            <person name="Fan W."/>
            <person name="Wang S."/>
            <person name="Wang H."/>
            <person name="Wang A."/>
            <person name="Jiang F."/>
            <person name="Liu H."/>
            <person name="Zhao H."/>
            <person name="Xu D."/>
            <person name="Zhang Y."/>
        </authorList>
    </citation>
    <scope>NUCLEOTIDE SEQUENCE [LARGE SCALE GENOMIC DNA]</scope>
    <source>
        <strain evidence="2">cv. Yunnan</strain>
    </source>
</reference>
<accession>A0ACB9A2W0</accession>
<keyword evidence="2" id="KW-1185">Reference proteome</keyword>
<sequence>MLAIKHYFNPSKDVIIDIKPLKSHSPFVSWSYNADLDEFTLTVVRKQKMRCSSKTIYKMSHKDIKTLSTLPLNNPSKDPRGYEVERIVSHMQMLQQQIDADRLISSIIFILAADSCVPRRQIVAADYPCQASLKTLCKSD</sequence>
<protein>
    <submittedName>
        <fullName evidence="1">Uncharacterized protein</fullName>
    </submittedName>
</protein>
<evidence type="ECO:0000313" key="1">
    <source>
        <dbReference type="EMBL" id="KAI3704153.1"/>
    </source>
</evidence>
<comment type="caution">
    <text evidence="1">The sequence shown here is derived from an EMBL/GenBank/DDBJ whole genome shotgun (WGS) entry which is preliminary data.</text>
</comment>